<dbReference type="EMBL" id="JBHSIS010000014">
    <property type="protein sequence ID" value="MFC4856904.1"/>
    <property type="molecule type" value="Genomic_DNA"/>
</dbReference>
<gene>
    <name evidence="1" type="ORF">ACFPCV_25660</name>
</gene>
<keyword evidence="2" id="KW-1185">Reference proteome</keyword>
<protein>
    <submittedName>
        <fullName evidence="1">Type VI immunity family protein</fullName>
    </submittedName>
</protein>
<name>A0ABV9S7I8_9PSEU</name>
<organism evidence="1 2">
    <name type="scientific">Actinophytocola glycyrrhizae</name>
    <dbReference type="NCBI Taxonomy" id="2044873"/>
    <lineage>
        <taxon>Bacteria</taxon>
        <taxon>Bacillati</taxon>
        <taxon>Actinomycetota</taxon>
        <taxon>Actinomycetes</taxon>
        <taxon>Pseudonocardiales</taxon>
        <taxon>Pseudonocardiaceae</taxon>
    </lineage>
</organism>
<dbReference type="InterPro" id="IPR021815">
    <property type="entry name" value="TsiV"/>
</dbReference>
<evidence type="ECO:0000313" key="1">
    <source>
        <dbReference type="EMBL" id="MFC4856904.1"/>
    </source>
</evidence>
<dbReference type="Proteomes" id="UP001595859">
    <property type="component" value="Unassembled WGS sequence"/>
</dbReference>
<evidence type="ECO:0000313" key="2">
    <source>
        <dbReference type="Proteomes" id="UP001595859"/>
    </source>
</evidence>
<reference evidence="2" key="1">
    <citation type="journal article" date="2019" name="Int. J. Syst. Evol. Microbiol.">
        <title>The Global Catalogue of Microorganisms (GCM) 10K type strain sequencing project: providing services to taxonomists for standard genome sequencing and annotation.</title>
        <authorList>
            <consortium name="The Broad Institute Genomics Platform"/>
            <consortium name="The Broad Institute Genome Sequencing Center for Infectious Disease"/>
            <person name="Wu L."/>
            <person name="Ma J."/>
        </authorList>
    </citation>
    <scope>NUCLEOTIDE SEQUENCE [LARGE SCALE GENOMIC DNA]</scope>
    <source>
        <strain evidence="2">ZS-22-S1</strain>
    </source>
</reference>
<dbReference type="RefSeq" id="WP_378058895.1">
    <property type="nucleotide sequence ID" value="NZ_JBHSIS010000014.1"/>
</dbReference>
<proteinExistence type="predicted"/>
<sequence length="270" mass="29899">MDRETLAINLSVDRDDFGEYQQLGSRWLLEFPQEMSSELWTRMCVGDPIAEAGMVIVPHPGGPIESEDFNRTRFEHFVSKLSDPVESIRYSGSTDDARISAQVSWTRRHHIRMSGYLSIVPDSVRDDVAELVSFLVSFLDEVDPAFGCASTHFNSYTGTELDLALRRIDWDSIAASREFLRGYSWLTVIPKELVARLGGIAALQEAPLAAVYPLTAGGALVLAASTPAEYDDVAMKGLFRTLAPVLPPGKPKPVFGYEHIRVVYEDVTTG</sequence>
<dbReference type="Pfam" id="PF11876">
    <property type="entry name" value="TsiV"/>
    <property type="match status" value="1"/>
</dbReference>
<accession>A0ABV9S7I8</accession>
<comment type="caution">
    <text evidence="1">The sequence shown here is derived from an EMBL/GenBank/DDBJ whole genome shotgun (WGS) entry which is preliminary data.</text>
</comment>